<gene>
    <name evidence="3" type="ORF">AVDCRST_MAG65-2249</name>
</gene>
<evidence type="ECO:0000313" key="3">
    <source>
        <dbReference type="EMBL" id="CAA9494923.1"/>
    </source>
</evidence>
<dbReference type="SUPFAM" id="SSF55781">
    <property type="entry name" value="GAF domain-like"/>
    <property type="match status" value="1"/>
</dbReference>
<dbReference type="InterPro" id="IPR017944">
    <property type="entry name" value="KaiA/RbsU_helical_domain_sf"/>
</dbReference>
<dbReference type="Gene3D" id="1.10.1240.30">
    <property type="entry name" value="KaiA/RbsU domain"/>
    <property type="match status" value="1"/>
</dbReference>
<organism evidence="3">
    <name type="scientific">uncultured Solirubrobacteraceae bacterium</name>
    <dbReference type="NCBI Taxonomy" id="1162706"/>
    <lineage>
        <taxon>Bacteria</taxon>
        <taxon>Bacillati</taxon>
        <taxon>Actinomycetota</taxon>
        <taxon>Thermoleophilia</taxon>
        <taxon>Solirubrobacterales</taxon>
        <taxon>Solirubrobacteraceae</taxon>
        <taxon>environmental samples</taxon>
    </lineage>
</organism>
<dbReference type="InterPro" id="IPR014787">
    <property type="entry name" value="PSer_Pase_RsbU_N"/>
</dbReference>
<proteinExistence type="predicted"/>
<feature type="domain" description="Phosphoserine phosphatase RsbU N-terminal" evidence="1">
    <location>
        <begin position="7"/>
        <end position="80"/>
    </location>
</feature>
<dbReference type="Pfam" id="PF08673">
    <property type="entry name" value="RsbU_N"/>
    <property type="match status" value="1"/>
</dbReference>
<reference evidence="3" key="1">
    <citation type="submission" date="2020-02" db="EMBL/GenBank/DDBJ databases">
        <authorList>
            <person name="Meier V. D."/>
        </authorList>
    </citation>
    <scope>NUCLEOTIDE SEQUENCE</scope>
    <source>
        <strain evidence="3">AVDCRST_MAG65</strain>
    </source>
</reference>
<dbReference type="InterPro" id="IPR029016">
    <property type="entry name" value="GAF-like_dom_sf"/>
</dbReference>
<evidence type="ECO:0008006" key="4">
    <source>
        <dbReference type="Google" id="ProtNLM"/>
    </source>
</evidence>
<dbReference type="AlphaFoldDB" id="A0A6J4SKS4"/>
<sequence>MSSLGDRYANCFSAYLSEPREETLQAAYELGRTALQDGSSILDLAVAHHAALRTALAAAPAEATLSAAEDFFLESVAAFEVVQRGFREARDSAALQRRHAEMLRQLADFLADASLALHTSDSIDEMLQLVCEQGRELAGAVCCMVTLGEQPQARFRAASYPEDEVAWKAFVRWIDLSRVDAAVRDLSGPLRIPASEVRELIPAPGAPSDQVPLSGEWLGVALCALDGRRLGAMHLIDGPSRIFDAVDEAVVAHLGQMASAAVERALLYAEASGRHLFPGPAR</sequence>
<dbReference type="EMBL" id="CADCVL010000380">
    <property type="protein sequence ID" value="CAA9494923.1"/>
    <property type="molecule type" value="Genomic_DNA"/>
</dbReference>
<dbReference type="Gene3D" id="3.30.450.40">
    <property type="match status" value="1"/>
</dbReference>
<evidence type="ECO:0000259" key="1">
    <source>
        <dbReference type="Pfam" id="PF08673"/>
    </source>
</evidence>
<protein>
    <recommendedName>
        <fullName evidence="4">GAF domain-containing protein</fullName>
    </recommendedName>
</protein>
<name>A0A6J4SKS4_9ACTN</name>
<accession>A0A6J4SKS4</accession>
<feature type="domain" description="GAF" evidence="2">
    <location>
        <begin position="121"/>
        <end position="263"/>
    </location>
</feature>
<dbReference type="Pfam" id="PF13185">
    <property type="entry name" value="GAF_2"/>
    <property type="match status" value="1"/>
</dbReference>
<dbReference type="InterPro" id="IPR003018">
    <property type="entry name" value="GAF"/>
</dbReference>
<evidence type="ECO:0000259" key="2">
    <source>
        <dbReference type="Pfam" id="PF13185"/>
    </source>
</evidence>